<dbReference type="AlphaFoldDB" id="A0A318FBJ2"/>
<feature type="transmembrane region" description="Helical" evidence="1">
    <location>
        <begin position="6"/>
        <end position="26"/>
    </location>
</feature>
<dbReference type="EMBL" id="QJJG01000023">
    <property type="protein sequence ID" value="PXW38191.1"/>
    <property type="molecule type" value="Genomic_DNA"/>
</dbReference>
<evidence type="ECO:0000256" key="1">
    <source>
        <dbReference type="SAM" id="Phobius"/>
    </source>
</evidence>
<gene>
    <name evidence="2" type="ORF">DET57_1234</name>
</gene>
<keyword evidence="1" id="KW-0812">Transmembrane</keyword>
<keyword evidence="1" id="KW-1133">Transmembrane helix</keyword>
<evidence type="ECO:0000313" key="3">
    <source>
        <dbReference type="Proteomes" id="UP000247485"/>
    </source>
</evidence>
<reference evidence="2 3" key="1">
    <citation type="submission" date="2018-05" db="EMBL/GenBank/DDBJ databases">
        <title>Freshwater and sediment microbial communities from various areas in North America, analyzing microbe dynamics in response to fracking.</title>
        <authorList>
            <person name="Lamendella R."/>
        </authorList>
    </citation>
    <scope>NUCLEOTIDE SEQUENCE [LARGE SCALE GENOMIC DNA]</scope>
    <source>
        <strain evidence="2 3">67</strain>
    </source>
</reference>
<proteinExistence type="predicted"/>
<comment type="caution">
    <text evidence="2">The sequence shown here is derived from an EMBL/GenBank/DDBJ whole genome shotgun (WGS) entry which is preliminary data.</text>
</comment>
<name>A0A318FBJ2_KLEOX</name>
<protein>
    <submittedName>
        <fullName evidence="2">Uncharacterized protein</fullName>
    </submittedName>
</protein>
<evidence type="ECO:0000313" key="2">
    <source>
        <dbReference type="EMBL" id="PXW38191.1"/>
    </source>
</evidence>
<keyword evidence="1" id="KW-0472">Membrane</keyword>
<accession>A0A318FBJ2</accession>
<dbReference type="RefSeq" id="WP_110276664.1">
    <property type="nucleotide sequence ID" value="NZ_QJJG01000023.1"/>
</dbReference>
<organism evidence="2 3">
    <name type="scientific">Klebsiella oxytoca</name>
    <dbReference type="NCBI Taxonomy" id="571"/>
    <lineage>
        <taxon>Bacteria</taxon>
        <taxon>Pseudomonadati</taxon>
        <taxon>Pseudomonadota</taxon>
        <taxon>Gammaproteobacteria</taxon>
        <taxon>Enterobacterales</taxon>
        <taxon>Enterobacteriaceae</taxon>
        <taxon>Klebsiella/Raoultella group</taxon>
        <taxon>Klebsiella</taxon>
    </lineage>
</organism>
<sequence length="156" mass="17766">MKRLVYFSAIFMLISIATLLFTFGYYNQLDIKCRGDFESHINANKLIANVGAHFEQGKGILTIAGSFQESADAVKNIKLASVFDYNVYGRLIYIKLVQQYSSVSSVDINKKIQHLLPMVFSSREIEYAYEIQVQPGGDYLIKHHGLPILYCKKNSR</sequence>
<dbReference type="Proteomes" id="UP000247485">
    <property type="component" value="Unassembled WGS sequence"/>
</dbReference>